<dbReference type="EMBL" id="NGKC01000002">
    <property type="protein sequence ID" value="RSU13821.1"/>
    <property type="molecule type" value="Genomic_DNA"/>
</dbReference>
<sequence length="119" mass="13577">MISNERRGIVDVHTQKAEILTNSPDREALEKTMSFIDGLLSEKDIKPTPVQYVVMMNHVNEMIKRSITQDRLPEFDLEMFADVSEESLGMAMQVVECIGKLSEEEGYLLSIHFETAKNN</sequence>
<gene>
    <name evidence="2" type="ORF">CBF27_02670</name>
</gene>
<dbReference type="InterPro" id="IPR020044">
    <property type="entry name" value="PRD_EF0829/AHA3910"/>
</dbReference>
<proteinExistence type="predicted"/>
<dbReference type="PROSITE" id="PS51372">
    <property type="entry name" value="PRD_2"/>
    <property type="match status" value="1"/>
</dbReference>
<dbReference type="GO" id="GO:0006355">
    <property type="term" value="P:regulation of DNA-templated transcription"/>
    <property type="evidence" value="ECO:0007669"/>
    <property type="project" value="InterPro"/>
</dbReference>
<accession>A0A430B0P9</accession>
<comment type="caution">
    <text evidence="2">The sequence shown here is derived from an EMBL/GenBank/DDBJ whole genome shotgun (WGS) entry which is preliminary data.</text>
</comment>
<organism evidence="2 3">
    <name type="scientific">Vagococcus acidifermentans</name>
    <dbReference type="NCBI Taxonomy" id="564710"/>
    <lineage>
        <taxon>Bacteria</taxon>
        <taxon>Bacillati</taxon>
        <taxon>Bacillota</taxon>
        <taxon>Bacilli</taxon>
        <taxon>Lactobacillales</taxon>
        <taxon>Enterococcaceae</taxon>
        <taxon>Vagococcus</taxon>
    </lineage>
</organism>
<keyword evidence="3" id="KW-1185">Reference proteome</keyword>
<evidence type="ECO:0000313" key="3">
    <source>
        <dbReference type="Proteomes" id="UP000286773"/>
    </source>
</evidence>
<evidence type="ECO:0000313" key="2">
    <source>
        <dbReference type="EMBL" id="RSU13821.1"/>
    </source>
</evidence>
<dbReference type="OrthoDB" id="2879550at2"/>
<dbReference type="InterPro" id="IPR011608">
    <property type="entry name" value="PRD"/>
</dbReference>
<reference evidence="2 3" key="1">
    <citation type="submission" date="2017-05" db="EMBL/GenBank/DDBJ databases">
        <title>Vagococcus spp. assemblies.</title>
        <authorList>
            <person name="Gulvik C.A."/>
        </authorList>
    </citation>
    <scope>NUCLEOTIDE SEQUENCE [LARGE SCALE GENOMIC DNA]</scope>
    <source>
        <strain evidence="2 3">LMG 24798</strain>
    </source>
</reference>
<dbReference type="AlphaFoldDB" id="A0A430B0P9"/>
<feature type="domain" description="PRD" evidence="1">
    <location>
        <begin position="20"/>
        <end position="119"/>
    </location>
</feature>
<dbReference type="Proteomes" id="UP000286773">
    <property type="component" value="Unassembled WGS sequence"/>
</dbReference>
<name>A0A430B0P9_9ENTE</name>
<dbReference type="SUPFAM" id="SSF63520">
    <property type="entry name" value="PTS-regulatory domain, PRD"/>
    <property type="match status" value="1"/>
</dbReference>
<dbReference type="NCBIfam" id="TIGR03582">
    <property type="entry name" value="EF_0829"/>
    <property type="match status" value="1"/>
</dbReference>
<dbReference type="Gene3D" id="1.10.1790.10">
    <property type="entry name" value="PRD domain"/>
    <property type="match status" value="1"/>
</dbReference>
<protein>
    <recommendedName>
        <fullName evidence="1">PRD domain-containing protein</fullName>
    </recommendedName>
</protein>
<evidence type="ECO:0000259" key="1">
    <source>
        <dbReference type="PROSITE" id="PS51372"/>
    </source>
</evidence>
<dbReference type="InterPro" id="IPR036634">
    <property type="entry name" value="PRD_sf"/>
</dbReference>